<dbReference type="Gene3D" id="3.30.310.50">
    <property type="entry name" value="Alpha-D-phosphohexomutase, C-terminal domain"/>
    <property type="match status" value="1"/>
</dbReference>
<reference evidence="1 2" key="1">
    <citation type="submission" date="2018-06" db="EMBL/GenBank/DDBJ databases">
        <authorList>
            <consortium name="Pathogen Informatics"/>
            <person name="Doyle S."/>
        </authorList>
    </citation>
    <scope>NUCLEOTIDE SEQUENCE [LARGE SCALE GENOMIC DNA]</scope>
    <source>
        <strain evidence="1 2">NCTC13350</strain>
    </source>
</reference>
<gene>
    <name evidence="1" type="ORF">NCTC13350_04229</name>
</gene>
<dbReference type="EMBL" id="UGSK01000002">
    <property type="protein sequence ID" value="SUC82736.1"/>
    <property type="molecule type" value="Genomic_DNA"/>
</dbReference>
<dbReference type="OrthoDB" id="9806511at2"/>
<accession>A0A379HJQ9</accession>
<proteinExistence type="predicted"/>
<dbReference type="InterPro" id="IPR014543">
    <property type="entry name" value="UCP028291"/>
</dbReference>
<sequence length="102" mass="11479">MTTETTTLSTRRCVVETDKASRYLQQLCKHFQHKIPAEFDAGQGTITFPMGVCTLKAEGTRLTMDVTAADSAALDRLQDVVGSHFIRFAFREPQNDLIWQTI</sequence>
<name>A0A379HJQ9_9HYPH</name>
<dbReference type="RefSeq" id="WP_019965493.1">
    <property type="nucleotide sequence ID" value="NZ_UGSK01000002.1"/>
</dbReference>
<dbReference type="PIRSF" id="PIRSF028291">
    <property type="entry name" value="UCP028291"/>
    <property type="match status" value="1"/>
</dbReference>
<organism evidence="1 2">
    <name type="scientific">Pannonibacter phragmitetus</name>
    <dbReference type="NCBI Taxonomy" id="121719"/>
    <lineage>
        <taxon>Bacteria</taxon>
        <taxon>Pseudomonadati</taxon>
        <taxon>Pseudomonadota</taxon>
        <taxon>Alphaproteobacteria</taxon>
        <taxon>Hyphomicrobiales</taxon>
        <taxon>Stappiaceae</taxon>
        <taxon>Pannonibacter</taxon>
    </lineage>
</organism>
<evidence type="ECO:0000313" key="1">
    <source>
        <dbReference type="EMBL" id="SUC82736.1"/>
    </source>
</evidence>
<dbReference type="Proteomes" id="UP000255000">
    <property type="component" value="Unassembled WGS sequence"/>
</dbReference>
<dbReference type="Pfam" id="PF09981">
    <property type="entry name" value="DUF2218"/>
    <property type="match status" value="1"/>
</dbReference>
<evidence type="ECO:0000313" key="2">
    <source>
        <dbReference type="Proteomes" id="UP000255000"/>
    </source>
</evidence>
<protein>
    <submittedName>
        <fullName evidence="1">Uncharacterized protein conserved in bacteria (DUF2218)</fullName>
    </submittedName>
</protein>
<dbReference type="AlphaFoldDB" id="A0A379HJQ9"/>